<gene>
    <name evidence="1" type="ORF">STARVERO_03490</name>
</gene>
<reference evidence="1 2" key="1">
    <citation type="submission" date="2019-12" db="EMBL/GenBank/DDBJ databases">
        <authorList>
            <person name="Reyes-Prieto M."/>
        </authorList>
    </citation>
    <scope>NUCLEOTIDE SEQUENCE [LARGE SCALE GENOMIC DNA]</scope>
    <source>
        <strain evidence="1">HF14-78462</strain>
    </source>
</reference>
<evidence type="ECO:0000313" key="2">
    <source>
        <dbReference type="Proteomes" id="UP000433050"/>
    </source>
</evidence>
<protein>
    <recommendedName>
        <fullName evidence="3">BON domain-containing protein</fullName>
    </recommendedName>
</protein>
<proteinExistence type="predicted"/>
<organism evidence="1 2">
    <name type="scientific">Starkeya nomas</name>
    <dbReference type="NCBI Taxonomy" id="2666134"/>
    <lineage>
        <taxon>Bacteria</taxon>
        <taxon>Pseudomonadati</taxon>
        <taxon>Pseudomonadota</taxon>
        <taxon>Alphaproteobacteria</taxon>
        <taxon>Hyphomicrobiales</taxon>
        <taxon>Xanthobacteraceae</taxon>
        <taxon>Starkeya</taxon>
    </lineage>
</organism>
<dbReference type="AlphaFoldDB" id="A0A5S9PSG7"/>
<dbReference type="EMBL" id="CACSAS010000001">
    <property type="protein sequence ID" value="CAA0107638.1"/>
    <property type="molecule type" value="Genomic_DNA"/>
</dbReference>
<dbReference type="Proteomes" id="UP000433050">
    <property type="component" value="Unassembled WGS sequence"/>
</dbReference>
<name>A0A5S9PSG7_9HYPH</name>
<dbReference type="RefSeq" id="WP_159600376.1">
    <property type="nucleotide sequence ID" value="NZ_CACSAS010000001.1"/>
</dbReference>
<dbReference type="Gene3D" id="3.30.1340.30">
    <property type="match status" value="1"/>
</dbReference>
<keyword evidence="2" id="KW-1185">Reference proteome</keyword>
<evidence type="ECO:0008006" key="3">
    <source>
        <dbReference type="Google" id="ProtNLM"/>
    </source>
</evidence>
<sequence length="80" mass="9245">MQEKELHRRLIEAIEHDGERADVDIRLSPEKRIIMLTGRVRSRCTQIGIEQTISRLAGGFTVVNQLKVDPHFSRPVFVLH</sequence>
<evidence type="ECO:0000313" key="1">
    <source>
        <dbReference type="EMBL" id="CAA0107638.1"/>
    </source>
</evidence>
<accession>A0A5S9PSG7</accession>